<dbReference type="Gene3D" id="3.40.47.10">
    <property type="match status" value="1"/>
</dbReference>
<organism evidence="7 8">
    <name type="scientific">Stagnihabitans tardus</name>
    <dbReference type="NCBI Taxonomy" id="2699202"/>
    <lineage>
        <taxon>Bacteria</taxon>
        <taxon>Pseudomonadati</taxon>
        <taxon>Pseudomonadota</taxon>
        <taxon>Alphaproteobacteria</taxon>
        <taxon>Rhodobacterales</taxon>
        <taxon>Paracoccaceae</taxon>
        <taxon>Stagnihabitans</taxon>
    </lineage>
</organism>
<proteinExistence type="inferred from homology"/>
<gene>
    <name evidence="7" type="ORF">GV832_05225</name>
</gene>
<dbReference type="InterPro" id="IPR020613">
    <property type="entry name" value="Thiolase_CS"/>
</dbReference>
<keyword evidence="8" id="KW-1185">Reference proteome</keyword>
<evidence type="ECO:0000256" key="2">
    <source>
        <dbReference type="ARBA" id="ARBA00022679"/>
    </source>
</evidence>
<accession>A0AAE5BRU1</accession>
<evidence type="ECO:0000256" key="1">
    <source>
        <dbReference type="ARBA" id="ARBA00010982"/>
    </source>
</evidence>
<dbReference type="EMBL" id="JAABNR010000004">
    <property type="protein sequence ID" value="NBZ86975.1"/>
    <property type="molecule type" value="Genomic_DNA"/>
</dbReference>
<dbReference type="PIRSF" id="PIRSF000429">
    <property type="entry name" value="Ac-CoA_Ac_transf"/>
    <property type="match status" value="1"/>
</dbReference>
<dbReference type="PANTHER" id="PTHR18919:SF107">
    <property type="entry name" value="ACETYL-COA ACETYLTRANSFERASE, CYTOSOLIC"/>
    <property type="match status" value="1"/>
</dbReference>
<dbReference type="InterPro" id="IPR020617">
    <property type="entry name" value="Thiolase_C"/>
</dbReference>
<keyword evidence="2 4" id="KW-0808">Transferase</keyword>
<dbReference type="Pfam" id="PF00108">
    <property type="entry name" value="Thiolase_N"/>
    <property type="match status" value="1"/>
</dbReference>
<evidence type="ECO:0000313" key="8">
    <source>
        <dbReference type="Proteomes" id="UP001193501"/>
    </source>
</evidence>
<dbReference type="PROSITE" id="PS00737">
    <property type="entry name" value="THIOLASE_2"/>
    <property type="match status" value="1"/>
</dbReference>
<evidence type="ECO:0000256" key="3">
    <source>
        <dbReference type="ARBA" id="ARBA00023315"/>
    </source>
</evidence>
<feature type="domain" description="Thiolase C-terminal" evidence="6">
    <location>
        <begin position="259"/>
        <end position="344"/>
    </location>
</feature>
<dbReference type="Proteomes" id="UP001193501">
    <property type="component" value="Unassembled WGS sequence"/>
</dbReference>
<comment type="caution">
    <text evidence="7">The sequence shown here is derived from an EMBL/GenBank/DDBJ whole genome shotgun (WGS) entry which is preliminary data.</text>
</comment>
<feature type="domain" description="Thiolase N-terminal" evidence="5">
    <location>
        <begin position="3"/>
        <end position="228"/>
    </location>
</feature>
<evidence type="ECO:0000259" key="6">
    <source>
        <dbReference type="Pfam" id="PF02803"/>
    </source>
</evidence>
<protein>
    <submittedName>
        <fullName evidence="7">Thiolase family protein</fullName>
    </submittedName>
</protein>
<reference evidence="7" key="1">
    <citation type="submission" date="2020-01" db="EMBL/GenBank/DDBJ databases">
        <authorList>
            <person name="Chen W.-M."/>
        </authorList>
    </citation>
    <scope>NUCLEOTIDE SEQUENCE</scope>
    <source>
        <strain evidence="7">CYK-10</strain>
    </source>
</reference>
<dbReference type="InterPro" id="IPR002155">
    <property type="entry name" value="Thiolase"/>
</dbReference>
<dbReference type="PANTHER" id="PTHR18919">
    <property type="entry name" value="ACETYL-COA C-ACYLTRANSFERASE"/>
    <property type="match status" value="1"/>
</dbReference>
<dbReference type="GO" id="GO:0003988">
    <property type="term" value="F:acetyl-CoA C-acyltransferase activity"/>
    <property type="evidence" value="ECO:0007669"/>
    <property type="project" value="UniProtKB-ARBA"/>
</dbReference>
<dbReference type="AlphaFoldDB" id="A0AAE5BRU1"/>
<evidence type="ECO:0000259" key="5">
    <source>
        <dbReference type="Pfam" id="PF00108"/>
    </source>
</evidence>
<evidence type="ECO:0000313" key="7">
    <source>
        <dbReference type="EMBL" id="NBZ86975.1"/>
    </source>
</evidence>
<evidence type="ECO:0000256" key="4">
    <source>
        <dbReference type="RuleBase" id="RU003557"/>
    </source>
</evidence>
<dbReference type="RefSeq" id="WP_168773788.1">
    <property type="nucleotide sequence ID" value="NZ_JAABNR010000004.1"/>
</dbReference>
<dbReference type="InterPro" id="IPR016039">
    <property type="entry name" value="Thiolase-like"/>
</dbReference>
<name>A0AAE5BRU1_9RHOB</name>
<dbReference type="InterPro" id="IPR020616">
    <property type="entry name" value="Thiolase_N"/>
</dbReference>
<keyword evidence="3 4" id="KW-0012">Acyltransferase</keyword>
<comment type="similarity">
    <text evidence="1 4">Belongs to the thiolase-like superfamily. Thiolase family.</text>
</comment>
<sequence>MSWIIAARRSPVAPSGGALAGLLPHELAAPVIRAALEDAGIAAAEVDELILSNALGGGGNPARMASLAAGLPERVGGLSIDRQCVGGLDAILLADALVRAGARIVVAGGAESHSRRPHRLTRPGGVEYDRPAFSPFPSRDPDMAEAAARLAAQMGYGRETLDAYAVASHAKALAHPPSGLLAMEGLDRDAFTRALTPALAARAKAIHGPISAANAAVSADGAAFVVVSRDPIGPRPVRLVGGVTLGAAPEDPGLAPLAAIAALGPQRLDRIELMEAYAAQAMATIEKAGFDPGLVNPQGGALARGHPIGASGAVLAVSLYHGLEGLGLAAIAAAGGLGTALLFQN</sequence>
<dbReference type="Pfam" id="PF02803">
    <property type="entry name" value="Thiolase_C"/>
    <property type="match status" value="1"/>
</dbReference>
<dbReference type="SUPFAM" id="SSF53901">
    <property type="entry name" value="Thiolase-like"/>
    <property type="match status" value="2"/>
</dbReference>